<dbReference type="GO" id="GO:0042132">
    <property type="term" value="F:fructose 1,6-bisphosphate 1-phosphatase activity"/>
    <property type="evidence" value="ECO:0007669"/>
    <property type="project" value="UniProtKB-EC"/>
</dbReference>
<evidence type="ECO:0000313" key="12">
    <source>
        <dbReference type="Proteomes" id="UP000001176"/>
    </source>
</evidence>
<keyword evidence="5 8" id="KW-0464">Manganese</keyword>
<feature type="binding site" evidence="9">
    <location>
        <begin position="108"/>
        <end position="110"/>
    </location>
    <ligand>
        <name>substrate</name>
    </ligand>
</feature>
<dbReference type="KEGG" id="gdi:GDI1032"/>
<evidence type="ECO:0000256" key="4">
    <source>
        <dbReference type="ARBA" id="ARBA00022801"/>
    </source>
</evidence>
<dbReference type="GO" id="GO:0030388">
    <property type="term" value="P:fructose 1,6-bisphosphate metabolic process"/>
    <property type="evidence" value="ECO:0007669"/>
    <property type="project" value="TreeGrafter"/>
</dbReference>
<feature type="binding site" evidence="9">
    <location>
        <begin position="207"/>
        <end position="209"/>
    </location>
    <ligand>
        <name>substrate</name>
    </ligand>
</feature>
<evidence type="ECO:0000256" key="3">
    <source>
        <dbReference type="ARBA" id="ARBA00022723"/>
    </source>
</evidence>
<feature type="binding site" evidence="9">
    <location>
        <position position="231"/>
    </location>
    <ligand>
        <name>substrate</name>
    </ligand>
</feature>
<dbReference type="RefSeq" id="WP_012223914.1">
    <property type="nucleotide sequence ID" value="NC_010125.1"/>
</dbReference>
<comment type="cofactor">
    <cofactor evidence="8">
        <name>Mn(2+)</name>
        <dbReference type="ChEBI" id="CHEBI:29035"/>
    </cofactor>
</comment>
<keyword evidence="3 8" id="KW-0479">Metal-binding</keyword>
<evidence type="ECO:0000256" key="7">
    <source>
        <dbReference type="PIRNR" id="PIRNR004532"/>
    </source>
</evidence>
<evidence type="ECO:0000256" key="8">
    <source>
        <dbReference type="PIRSR" id="PIRSR004532-1"/>
    </source>
</evidence>
<feature type="binding site" evidence="8">
    <location>
        <position position="108"/>
    </location>
    <ligand>
        <name>Mn(2+)</name>
        <dbReference type="ChEBI" id="CHEBI:29035"/>
        <label>2</label>
    </ligand>
</feature>
<keyword evidence="6 7" id="KW-0119">Carbohydrate metabolism</keyword>
<evidence type="ECO:0000256" key="5">
    <source>
        <dbReference type="ARBA" id="ARBA00023211"/>
    </source>
</evidence>
<gene>
    <name evidence="11" type="primary">glpX</name>
    <name evidence="11" type="ordered locus">GDI1032</name>
</gene>
<dbReference type="Gene3D" id="3.40.190.90">
    <property type="match status" value="1"/>
</dbReference>
<dbReference type="CDD" id="cd01516">
    <property type="entry name" value="FBPase_glpX"/>
    <property type="match status" value="1"/>
</dbReference>
<reference evidence="11 12" key="1">
    <citation type="journal article" date="2009" name="BMC Genomics">
        <title>Complete genome sequence of the sugarcane nitrogen-fixing endophyte Gluconacetobacter diazotrophicus Pal5.</title>
        <authorList>
            <person name="Bertalan M."/>
            <person name="Albano R."/>
            <person name="Padua V."/>
            <person name="Rouws L."/>
            <person name="Rojas C."/>
            <person name="Hemerly A."/>
            <person name="Teixeira K."/>
            <person name="Schwab S."/>
            <person name="Araujo J."/>
            <person name="Oliveira A."/>
            <person name="Franca L."/>
            <person name="Magalhaes V."/>
            <person name="Alqueres S."/>
            <person name="Cardoso A."/>
            <person name="Almeida W."/>
            <person name="Loureiro M.M."/>
            <person name="Nogueira E."/>
            <person name="Cidade D."/>
            <person name="Oliveira D."/>
            <person name="Simao T."/>
            <person name="Macedo J."/>
            <person name="Valadao A."/>
            <person name="Dreschsel M."/>
            <person name="Freitas F."/>
            <person name="Vidal M."/>
            <person name="Guedes H."/>
            <person name="Rodrigues E."/>
            <person name="Meneses C."/>
            <person name="Brioso P."/>
            <person name="Pozzer L."/>
            <person name="Figueiredo D."/>
            <person name="Montano H."/>
            <person name="Junior J."/>
            <person name="Filho G."/>
            <person name="Flores V."/>
            <person name="Ferreira B."/>
            <person name="Branco A."/>
            <person name="Gonzalez P."/>
            <person name="Guillobel H."/>
            <person name="Lemos M."/>
            <person name="Seibel L."/>
            <person name="Macedo J."/>
            <person name="Alves-Ferreira M."/>
            <person name="Sachetto-Martins G."/>
            <person name="Coelho A."/>
            <person name="Santos E."/>
            <person name="Amaral G."/>
            <person name="Neves A."/>
            <person name="Pacheco A.B."/>
            <person name="Carvalho D."/>
            <person name="Lery L."/>
            <person name="Bisch P."/>
            <person name="Rossle S.C."/>
            <person name="Urmenyi T."/>
            <person name="Kruger W.V."/>
            <person name="Martins O."/>
            <person name="Baldani J.I."/>
            <person name="Ferreira P.C."/>
        </authorList>
    </citation>
    <scope>NUCLEOTIDE SEQUENCE [LARGE SCALE GENOMIC DNA]</scope>
    <source>
        <strain evidence="12">ATCC 49037 / DSM 5601 / CCUG 37298 / CIP 103539 / LMG 7603 / PAl5</strain>
    </source>
</reference>
<sequence length="381" mass="40917">MTSTPTSGKPSSSKPNAGYQVTDRNLALELVRVTEAAAMSASHWTGRGLKNEADGAAVEAMRQAFDTVAIDGTVVIGEGEMDEAPMLFIGERVGSGGPAMDIAVDPLEGTNLCAKNMPNALTVVALAEAGNFLHAPDIYMDKIVVGPGLPEGVVDLDASIGANLRELARAKRKDIGELTLCALERERHEELIAKTREAGARVMLLSDGDVAAAIAACLPDGQVDIYAGSGGAPEGVLAAAAVRCVHGQMQGRLLFEDDEQIQRARAMDPGRDPSRKLGLYDMAKGDVLFSATGRTSGPLLRGIRRDGKHVITHSIVMRSKSGTIRFVEGHHDFSTKTWSTNRHRVCRERRFRHRSCRPWLTVCSRRPSVRSGMPSGMRPGR</sequence>
<accession>A9HCQ2</accession>
<dbReference type="InterPro" id="IPR004464">
    <property type="entry name" value="FBPase_class-2/SBPase"/>
</dbReference>
<dbReference type="PANTHER" id="PTHR30447:SF0">
    <property type="entry name" value="FRUCTOSE-1,6-BISPHOSPHATASE 1 CLASS 2-RELATED"/>
    <property type="match status" value="1"/>
</dbReference>
<dbReference type="AlphaFoldDB" id="A9HCQ2"/>
<dbReference type="GO" id="GO:0006094">
    <property type="term" value="P:gluconeogenesis"/>
    <property type="evidence" value="ECO:0007669"/>
    <property type="project" value="InterPro"/>
</dbReference>
<dbReference type="Proteomes" id="UP000001176">
    <property type="component" value="Chromosome"/>
</dbReference>
<evidence type="ECO:0000256" key="1">
    <source>
        <dbReference type="ARBA" id="ARBA00001273"/>
    </source>
</evidence>
<dbReference type="PANTHER" id="PTHR30447">
    <property type="entry name" value="FRUCTOSE-1,6-BISPHOSPHATASE CLASS 2"/>
    <property type="match status" value="1"/>
</dbReference>
<feature type="binding site" evidence="8">
    <location>
        <position position="105"/>
    </location>
    <ligand>
        <name>Mn(2+)</name>
        <dbReference type="ChEBI" id="CHEBI:29035"/>
        <label>2</label>
    </ligand>
</feature>
<feature type="compositionally biased region" description="Low complexity" evidence="10">
    <location>
        <begin position="1"/>
        <end position="15"/>
    </location>
</feature>
<name>A9HCQ2_GLUDA</name>
<feature type="binding site" evidence="8">
    <location>
        <position position="234"/>
    </location>
    <ligand>
        <name>Mn(2+)</name>
        <dbReference type="ChEBI" id="CHEBI:29035"/>
        <label>2</label>
    </ligand>
</feature>
<dbReference type="SUPFAM" id="SSF56655">
    <property type="entry name" value="Carbohydrate phosphatase"/>
    <property type="match status" value="1"/>
</dbReference>
<dbReference type="Pfam" id="PF03320">
    <property type="entry name" value="FBPase_glpX"/>
    <property type="match status" value="1"/>
</dbReference>
<evidence type="ECO:0000313" key="11">
    <source>
        <dbReference type="EMBL" id="CAP54975.1"/>
    </source>
</evidence>
<evidence type="ECO:0000256" key="10">
    <source>
        <dbReference type="SAM" id="MobiDB-lite"/>
    </source>
</evidence>
<comment type="similarity">
    <text evidence="2 7">Belongs to the FBPase class 2 family.</text>
</comment>
<dbReference type="Gene3D" id="3.30.540.10">
    <property type="entry name" value="Fructose-1,6-Bisphosphatase, subunit A, domain 1"/>
    <property type="match status" value="1"/>
</dbReference>
<evidence type="ECO:0000256" key="6">
    <source>
        <dbReference type="ARBA" id="ARBA00023277"/>
    </source>
</evidence>
<evidence type="ECO:0000256" key="2">
    <source>
        <dbReference type="ARBA" id="ARBA00008989"/>
    </source>
</evidence>
<feature type="binding site" evidence="9">
    <location>
        <position position="139"/>
    </location>
    <ligand>
        <name>substrate</name>
    </ligand>
</feature>
<protein>
    <recommendedName>
        <fullName evidence="7">Fructose-1,6-bisphosphatase</fullName>
    </recommendedName>
</protein>
<feature type="binding site" evidence="9">
    <location>
        <begin position="185"/>
        <end position="187"/>
    </location>
    <ligand>
        <name>substrate</name>
    </ligand>
</feature>
<dbReference type="EMBL" id="AM889285">
    <property type="protein sequence ID" value="CAP54975.1"/>
    <property type="molecule type" value="Genomic_DNA"/>
</dbReference>
<dbReference type="GO" id="GO:0046872">
    <property type="term" value="F:metal ion binding"/>
    <property type="evidence" value="ECO:0007669"/>
    <property type="project" value="UniProtKB-KW"/>
</dbReference>
<dbReference type="GO" id="GO:0006071">
    <property type="term" value="P:glycerol metabolic process"/>
    <property type="evidence" value="ECO:0007669"/>
    <property type="project" value="InterPro"/>
</dbReference>
<comment type="catalytic activity">
    <reaction evidence="1">
        <text>beta-D-fructose 1,6-bisphosphate + H2O = beta-D-fructose 6-phosphate + phosphate</text>
        <dbReference type="Rhea" id="RHEA:11064"/>
        <dbReference type="ChEBI" id="CHEBI:15377"/>
        <dbReference type="ChEBI" id="CHEBI:32966"/>
        <dbReference type="ChEBI" id="CHEBI:43474"/>
        <dbReference type="ChEBI" id="CHEBI:57634"/>
        <dbReference type="EC" id="3.1.3.11"/>
    </reaction>
</comment>
<evidence type="ECO:0000256" key="9">
    <source>
        <dbReference type="PIRSR" id="PIRSR004532-2"/>
    </source>
</evidence>
<feature type="binding site" evidence="8">
    <location>
        <position position="54"/>
    </location>
    <ligand>
        <name>Mn(2+)</name>
        <dbReference type="ChEBI" id="CHEBI:29035"/>
        <label>1</label>
    </ligand>
</feature>
<dbReference type="NCBIfam" id="TIGR00330">
    <property type="entry name" value="glpX"/>
    <property type="match status" value="1"/>
</dbReference>
<dbReference type="GO" id="GO:0005829">
    <property type="term" value="C:cytosol"/>
    <property type="evidence" value="ECO:0007669"/>
    <property type="project" value="TreeGrafter"/>
</dbReference>
<proteinExistence type="inferred from homology"/>
<keyword evidence="12" id="KW-1185">Reference proteome</keyword>
<feature type="region of interest" description="Disordered" evidence="10">
    <location>
        <begin position="1"/>
        <end position="20"/>
    </location>
</feature>
<dbReference type="PIRSF" id="PIRSF004532">
    <property type="entry name" value="GlpX"/>
    <property type="match status" value="1"/>
</dbReference>
<organism evidence="11 12">
    <name type="scientific">Gluconacetobacter diazotrophicus (strain ATCC 49037 / DSM 5601 / CCUG 37298 / CIP 103539 / LMG 7603 / PAl5)</name>
    <dbReference type="NCBI Taxonomy" id="272568"/>
    <lineage>
        <taxon>Bacteria</taxon>
        <taxon>Pseudomonadati</taxon>
        <taxon>Pseudomonadota</taxon>
        <taxon>Alphaproteobacteria</taxon>
        <taxon>Acetobacterales</taxon>
        <taxon>Acetobacteraceae</taxon>
        <taxon>Gluconacetobacter</taxon>
    </lineage>
</organism>
<keyword evidence="4" id="KW-0378">Hydrolase</keyword>
<feature type="binding site" evidence="8">
    <location>
        <position position="78"/>
    </location>
    <ligand>
        <name>Mn(2+)</name>
        <dbReference type="ChEBI" id="CHEBI:29035"/>
        <label>1</label>
    </ligand>
</feature>